<comment type="similarity">
    <text evidence="1">Belongs to the PPP phosphatase family.</text>
</comment>
<organism evidence="5 6">
    <name type="scientific">Perkinsus olseni</name>
    <name type="common">Perkinsus atlanticus</name>
    <dbReference type="NCBI Taxonomy" id="32597"/>
    <lineage>
        <taxon>Eukaryota</taxon>
        <taxon>Sar</taxon>
        <taxon>Alveolata</taxon>
        <taxon>Perkinsozoa</taxon>
        <taxon>Perkinsea</taxon>
        <taxon>Perkinsida</taxon>
        <taxon>Perkinsidae</taxon>
        <taxon>Perkinsus</taxon>
    </lineage>
</organism>
<evidence type="ECO:0000256" key="2">
    <source>
        <dbReference type="ARBA" id="ARBA00022837"/>
    </source>
</evidence>
<dbReference type="GO" id="GO:0005509">
    <property type="term" value="F:calcium ion binding"/>
    <property type="evidence" value="ECO:0007669"/>
    <property type="project" value="InterPro"/>
</dbReference>
<dbReference type="PANTHER" id="PTHR11668">
    <property type="entry name" value="SERINE/THREONINE PROTEIN PHOSPHATASE"/>
    <property type="match status" value="1"/>
</dbReference>
<protein>
    <recommendedName>
        <fullName evidence="4">EF-hand domain-containing protein</fullName>
    </recommendedName>
</protein>
<feature type="compositionally biased region" description="Polar residues" evidence="3">
    <location>
        <begin position="864"/>
        <end position="883"/>
    </location>
</feature>
<dbReference type="SMART" id="SM00156">
    <property type="entry name" value="PP2Ac"/>
    <property type="match status" value="1"/>
</dbReference>
<dbReference type="InterPro" id="IPR018247">
    <property type="entry name" value="EF_Hand_1_Ca_BS"/>
</dbReference>
<accession>A0A7J6PNM4</accession>
<feature type="domain" description="EF-hand" evidence="4">
    <location>
        <begin position="139"/>
        <end position="174"/>
    </location>
</feature>
<dbReference type="PROSITE" id="PS00018">
    <property type="entry name" value="EF_HAND_1"/>
    <property type="match status" value="2"/>
</dbReference>
<name>A0A7J6PNM4_PEROL</name>
<feature type="domain" description="EF-hand" evidence="4">
    <location>
        <begin position="95"/>
        <end position="130"/>
    </location>
</feature>
<feature type="region of interest" description="Disordered" evidence="3">
    <location>
        <begin position="855"/>
        <end position="883"/>
    </location>
</feature>
<dbReference type="GO" id="GO:0004722">
    <property type="term" value="F:protein serine/threonine phosphatase activity"/>
    <property type="evidence" value="ECO:0007669"/>
    <property type="project" value="TreeGrafter"/>
</dbReference>
<dbReference type="PROSITE" id="PS50222">
    <property type="entry name" value="EF_HAND_2"/>
    <property type="match status" value="2"/>
</dbReference>
<dbReference type="Proteomes" id="UP000541610">
    <property type="component" value="Unassembled WGS sequence"/>
</dbReference>
<evidence type="ECO:0000256" key="3">
    <source>
        <dbReference type="SAM" id="MobiDB-lite"/>
    </source>
</evidence>
<dbReference type="CDD" id="cd00051">
    <property type="entry name" value="EFh"/>
    <property type="match status" value="1"/>
</dbReference>
<dbReference type="Gene3D" id="3.60.21.10">
    <property type="match status" value="1"/>
</dbReference>
<dbReference type="GO" id="GO:0005737">
    <property type="term" value="C:cytoplasm"/>
    <property type="evidence" value="ECO:0007669"/>
    <property type="project" value="TreeGrafter"/>
</dbReference>
<feature type="region of interest" description="Disordered" evidence="3">
    <location>
        <begin position="1"/>
        <end position="33"/>
    </location>
</feature>
<dbReference type="InterPro" id="IPR029052">
    <property type="entry name" value="Metallo-depent_PP-like"/>
</dbReference>
<feature type="compositionally biased region" description="Polar residues" evidence="3">
    <location>
        <begin position="255"/>
        <end position="269"/>
    </location>
</feature>
<dbReference type="InterPro" id="IPR004843">
    <property type="entry name" value="Calcineurin-like_PHP"/>
</dbReference>
<evidence type="ECO:0000313" key="5">
    <source>
        <dbReference type="EMBL" id="KAF4697111.1"/>
    </source>
</evidence>
<dbReference type="InterPro" id="IPR050341">
    <property type="entry name" value="PP1_catalytic_subunit"/>
</dbReference>
<dbReference type="PRINTS" id="PR00114">
    <property type="entry name" value="STPHPHTASE"/>
</dbReference>
<dbReference type="PANTHER" id="PTHR11668:SF496">
    <property type="entry name" value="SERINE_THREONINE-PROTEIN PHOSPHATASE"/>
    <property type="match status" value="1"/>
</dbReference>
<dbReference type="SUPFAM" id="SSF56300">
    <property type="entry name" value="Metallo-dependent phosphatases"/>
    <property type="match status" value="1"/>
</dbReference>
<feature type="region of interest" description="Disordered" evidence="3">
    <location>
        <begin position="249"/>
        <end position="291"/>
    </location>
</feature>
<dbReference type="EMBL" id="JABANP010000005">
    <property type="protein sequence ID" value="KAF4697111.1"/>
    <property type="molecule type" value="Genomic_DNA"/>
</dbReference>
<reference evidence="5 6" key="1">
    <citation type="submission" date="2020-04" db="EMBL/GenBank/DDBJ databases">
        <title>Perkinsus olseni comparative genomics.</title>
        <authorList>
            <person name="Bogema D.R."/>
        </authorList>
    </citation>
    <scope>NUCLEOTIDE SEQUENCE [LARGE SCALE GENOMIC DNA]</scope>
    <source>
        <strain evidence="5">00978-12</strain>
    </source>
</reference>
<dbReference type="SUPFAM" id="SSF47473">
    <property type="entry name" value="EF-hand"/>
    <property type="match status" value="1"/>
</dbReference>
<evidence type="ECO:0000259" key="4">
    <source>
        <dbReference type="PROSITE" id="PS50222"/>
    </source>
</evidence>
<comment type="caution">
    <text evidence="5">The sequence shown here is derived from an EMBL/GenBank/DDBJ whole genome shotgun (WGS) entry which is preliminary data.</text>
</comment>
<dbReference type="InterPro" id="IPR002048">
    <property type="entry name" value="EF_hand_dom"/>
</dbReference>
<feature type="region of interest" description="Disordered" evidence="3">
    <location>
        <begin position="346"/>
        <end position="389"/>
    </location>
</feature>
<dbReference type="InterPro" id="IPR006186">
    <property type="entry name" value="Ser/Thr-sp_prot-phosphatase"/>
</dbReference>
<dbReference type="Gene3D" id="1.10.238.10">
    <property type="entry name" value="EF-hand"/>
    <property type="match status" value="1"/>
</dbReference>
<evidence type="ECO:0000256" key="1">
    <source>
        <dbReference type="ARBA" id="ARBA00008294"/>
    </source>
</evidence>
<dbReference type="Pfam" id="PF00149">
    <property type="entry name" value="Metallophos"/>
    <property type="match status" value="1"/>
</dbReference>
<dbReference type="InterPro" id="IPR011992">
    <property type="entry name" value="EF-hand-dom_pair"/>
</dbReference>
<gene>
    <name evidence="5" type="ORF">FOZ60_011784</name>
</gene>
<proteinExistence type="inferred from homology"/>
<dbReference type="OrthoDB" id="429366at2759"/>
<keyword evidence="2" id="KW-0106">Calcium</keyword>
<dbReference type="AlphaFoldDB" id="A0A7J6PNM4"/>
<evidence type="ECO:0000313" key="6">
    <source>
        <dbReference type="Proteomes" id="UP000541610"/>
    </source>
</evidence>
<sequence length="883" mass="98223">MDDGQASLLASSRLPKRDSECRNSHSPLVELPNSSSKSFFEEAKISDGEVEELRKRFLQFARKVNKDKHLATPQLTDVLFLDDFVHMLEHYNIVNNPAKYEAYFFAIDRNKDGFLGFDEFLRGVCAADPKTVHILNSFTGYERGQYIFDFYDANRSKTLEFTEFARLVADCASMKTNDPTNEKVRSTALAKAKELDMLGDAGNLLHFSCVKFKKFYECMQSEKLRGTSRLFRFNASLIRLRPSDSSVKADLALETPTTVRSRPTATPRSHSVDGDHDDDASEGGAPPEQEPSMRLEDIQHDDSVVNFLHDVSAEIVCNSVSRSPFSQQLLASEISPLSFITSAPGGEGYGEEDKSAGCLPPPDHRSASPAEPVDNLAGEEEASGPSLTWPMFDAASVGEELTKRGRAAAKKFVQSCLYEVSPEWYVAYVQEAEGDGRRGLGALAQFASTDDLHLIIRVAARILLSDALLSRTYQHPRRSSEGINGQLLDLLSLFRSFLPPDSLTGDIQYTNYVFLGDYIGPGLVQPRYARPHSEPKDPLPELIKEAFIRCGAAILSDAITLLRGKHEADPSDRHFLRECEERLGVEEGRRIWKLANQCFECLPLAVLIEGRVLCVHGSVPSSLTVLEPLKKLKRPLRTVRASGQPSERISTRIVSEILNPLTSSAYEESPPVNTKSLMKSSRVSLVVRARGEVPPTGVGSAWDGRLLTVMSCLNYCDRVTNDAAVLQLILDESGMLRIYPRVITACRPRLLKMLMTQDNKSEEAPPRWPMVTLTGVECHDRYQALQASTRRTESPRTCRAARRTREELIRDAMRKPAWSGASINLASLEVTPETPGRILRSIAMRPECLQRQQAQYQHRRVSLPSCNSPSTIAATHPTTGTSD</sequence>